<sequence length="195" mass="22019">MLDNVTTVLLMTPVSVRLCEVMELNPVPVIIGIIVHSNMGGALTPIGDPISIIISTNNVISKNGVVFTNFMKHTIPGIILGVVFTNFMKHTIPGIILVIIGSCAYIRLYFWDIQTLRLTEPKAIKDLRREIKVWTRAAHSLSSYSKDVDIVRTTLLKKVKYLRYKLKQKENGVGSPDEYNHTLDDLKSAYNIFRY</sequence>
<evidence type="ECO:0000256" key="5">
    <source>
        <dbReference type="ARBA" id="ARBA00023136"/>
    </source>
</evidence>
<reference evidence="8" key="2">
    <citation type="submission" date="2015-06" db="UniProtKB">
        <authorList>
            <consortium name="EnsemblMetazoa"/>
        </authorList>
    </citation>
    <scope>IDENTIFICATION</scope>
</reference>
<accession>T1G9W2</accession>
<dbReference type="AlphaFoldDB" id="T1G9W2"/>
<evidence type="ECO:0000256" key="1">
    <source>
        <dbReference type="ARBA" id="ARBA00004141"/>
    </source>
</evidence>
<dbReference type="Proteomes" id="UP000015102">
    <property type="component" value="Unassembled WGS sequence"/>
</dbReference>
<feature type="domain" description="Citrate transporter-like" evidence="7">
    <location>
        <begin position="2"/>
        <end position="125"/>
    </location>
</feature>
<evidence type="ECO:0000259" key="7">
    <source>
        <dbReference type="Pfam" id="PF03600"/>
    </source>
</evidence>
<name>T1G9W2_MEGSC</name>
<keyword evidence="9" id="KW-1185">Reference proteome</keyword>
<dbReference type="PANTHER" id="PTHR43568">
    <property type="entry name" value="P PROTEIN"/>
    <property type="match status" value="1"/>
</dbReference>
<dbReference type="EMBL" id="CAQQ02117324">
    <property type="status" value="NOT_ANNOTATED_CDS"/>
    <property type="molecule type" value="Genomic_DNA"/>
</dbReference>
<evidence type="ECO:0000256" key="2">
    <source>
        <dbReference type="ARBA" id="ARBA00022448"/>
    </source>
</evidence>
<keyword evidence="3 6" id="KW-0812">Transmembrane</keyword>
<keyword evidence="5 6" id="KW-0472">Membrane</keyword>
<dbReference type="HOGENOM" id="CLU_1397801_0_0_1"/>
<dbReference type="GO" id="GO:0016020">
    <property type="term" value="C:membrane"/>
    <property type="evidence" value="ECO:0007669"/>
    <property type="project" value="UniProtKB-SubCell"/>
</dbReference>
<keyword evidence="2" id="KW-0813">Transport</keyword>
<keyword evidence="4 6" id="KW-1133">Transmembrane helix</keyword>
<dbReference type="PANTHER" id="PTHR43568:SF1">
    <property type="entry name" value="P PROTEIN"/>
    <property type="match status" value="1"/>
</dbReference>
<evidence type="ECO:0000313" key="9">
    <source>
        <dbReference type="Proteomes" id="UP000015102"/>
    </source>
</evidence>
<protein>
    <recommendedName>
        <fullName evidence="7">Citrate transporter-like domain-containing protein</fullName>
    </recommendedName>
</protein>
<dbReference type="STRING" id="36166.T1G9W2"/>
<dbReference type="Pfam" id="PF03600">
    <property type="entry name" value="CitMHS"/>
    <property type="match status" value="1"/>
</dbReference>
<dbReference type="InterPro" id="IPR051475">
    <property type="entry name" value="Diverse_Ion_Transporter"/>
</dbReference>
<proteinExistence type="predicted"/>
<organism evidence="8 9">
    <name type="scientific">Megaselia scalaris</name>
    <name type="common">Humpbacked fly</name>
    <name type="synonym">Phora scalaris</name>
    <dbReference type="NCBI Taxonomy" id="36166"/>
    <lineage>
        <taxon>Eukaryota</taxon>
        <taxon>Metazoa</taxon>
        <taxon>Ecdysozoa</taxon>
        <taxon>Arthropoda</taxon>
        <taxon>Hexapoda</taxon>
        <taxon>Insecta</taxon>
        <taxon>Pterygota</taxon>
        <taxon>Neoptera</taxon>
        <taxon>Endopterygota</taxon>
        <taxon>Diptera</taxon>
        <taxon>Brachycera</taxon>
        <taxon>Muscomorpha</taxon>
        <taxon>Platypezoidea</taxon>
        <taxon>Phoridae</taxon>
        <taxon>Megaseliini</taxon>
        <taxon>Megaselia</taxon>
    </lineage>
</organism>
<evidence type="ECO:0000256" key="6">
    <source>
        <dbReference type="SAM" id="Phobius"/>
    </source>
</evidence>
<evidence type="ECO:0000256" key="3">
    <source>
        <dbReference type="ARBA" id="ARBA00022692"/>
    </source>
</evidence>
<comment type="subcellular location">
    <subcellularLocation>
        <location evidence="1">Membrane</location>
        <topology evidence="1">Multi-pass membrane protein</topology>
    </subcellularLocation>
</comment>
<evidence type="ECO:0000256" key="4">
    <source>
        <dbReference type="ARBA" id="ARBA00022989"/>
    </source>
</evidence>
<dbReference type="GO" id="GO:0055085">
    <property type="term" value="P:transmembrane transport"/>
    <property type="evidence" value="ECO:0007669"/>
    <property type="project" value="InterPro"/>
</dbReference>
<dbReference type="EnsemblMetazoa" id="MESCA000002-RA">
    <property type="protein sequence ID" value="MESCA000002-PA"/>
    <property type="gene ID" value="MESCA000002"/>
</dbReference>
<dbReference type="InterPro" id="IPR004680">
    <property type="entry name" value="Cit_transptr-like_dom"/>
</dbReference>
<feature type="transmembrane region" description="Helical" evidence="6">
    <location>
        <begin position="92"/>
        <end position="110"/>
    </location>
</feature>
<evidence type="ECO:0000313" key="8">
    <source>
        <dbReference type="EnsemblMetazoa" id="MESCA000002-PA"/>
    </source>
</evidence>
<reference evidence="9" key="1">
    <citation type="submission" date="2013-02" db="EMBL/GenBank/DDBJ databases">
        <authorList>
            <person name="Hughes D."/>
        </authorList>
    </citation>
    <scope>NUCLEOTIDE SEQUENCE</scope>
    <source>
        <strain>Durham</strain>
        <strain evidence="9">NC isolate 2 -- Noor lab</strain>
    </source>
</reference>